<sequence length="130" mass="14546">MYIKPADLVGEEIGSCLRLVQGLTDLELVFRHHDSAAHSAFDLWVNNPGVLPNLRCLTIREFYDHGREGYRHALDFLGRRPASLESLRLILWQRQGEAVLDDAAADALRAFGSEGIYVHVGTSNVNFLSI</sequence>
<dbReference type="AlphaFoldDB" id="A0AAD7B8D9"/>
<dbReference type="Proteomes" id="UP001221142">
    <property type="component" value="Unassembled WGS sequence"/>
</dbReference>
<name>A0AAD7B8D9_9AGAR</name>
<evidence type="ECO:0000313" key="2">
    <source>
        <dbReference type="Proteomes" id="UP001221142"/>
    </source>
</evidence>
<proteinExistence type="predicted"/>
<organism evidence="1 2">
    <name type="scientific">Roridomyces roridus</name>
    <dbReference type="NCBI Taxonomy" id="1738132"/>
    <lineage>
        <taxon>Eukaryota</taxon>
        <taxon>Fungi</taxon>
        <taxon>Dikarya</taxon>
        <taxon>Basidiomycota</taxon>
        <taxon>Agaricomycotina</taxon>
        <taxon>Agaricomycetes</taxon>
        <taxon>Agaricomycetidae</taxon>
        <taxon>Agaricales</taxon>
        <taxon>Marasmiineae</taxon>
        <taxon>Mycenaceae</taxon>
        <taxon>Roridomyces</taxon>
    </lineage>
</organism>
<keyword evidence="2" id="KW-1185">Reference proteome</keyword>
<accession>A0AAD7B8D9</accession>
<dbReference type="EMBL" id="JARKIF010000029">
    <property type="protein sequence ID" value="KAJ7613007.1"/>
    <property type="molecule type" value="Genomic_DNA"/>
</dbReference>
<protein>
    <submittedName>
        <fullName evidence="1">Uncharacterized protein</fullName>
    </submittedName>
</protein>
<evidence type="ECO:0000313" key="1">
    <source>
        <dbReference type="EMBL" id="KAJ7613007.1"/>
    </source>
</evidence>
<comment type="caution">
    <text evidence="1">The sequence shown here is derived from an EMBL/GenBank/DDBJ whole genome shotgun (WGS) entry which is preliminary data.</text>
</comment>
<gene>
    <name evidence="1" type="ORF">FB45DRAFT_1036539</name>
</gene>
<reference evidence="1" key="1">
    <citation type="submission" date="2023-03" db="EMBL/GenBank/DDBJ databases">
        <title>Massive genome expansion in bonnet fungi (Mycena s.s.) driven by repeated elements and novel gene families across ecological guilds.</title>
        <authorList>
            <consortium name="Lawrence Berkeley National Laboratory"/>
            <person name="Harder C.B."/>
            <person name="Miyauchi S."/>
            <person name="Viragh M."/>
            <person name="Kuo A."/>
            <person name="Thoen E."/>
            <person name="Andreopoulos B."/>
            <person name="Lu D."/>
            <person name="Skrede I."/>
            <person name="Drula E."/>
            <person name="Henrissat B."/>
            <person name="Morin E."/>
            <person name="Kohler A."/>
            <person name="Barry K."/>
            <person name="LaButti K."/>
            <person name="Morin E."/>
            <person name="Salamov A."/>
            <person name="Lipzen A."/>
            <person name="Mereny Z."/>
            <person name="Hegedus B."/>
            <person name="Baldrian P."/>
            <person name="Stursova M."/>
            <person name="Weitz H."/>
            <person name="Taylor A."/>
            <person name="Grigoriev I.V."/>
            <person name="Nagy L.G."/>
            <person name="Martin F."/>
            <person name="Kauserud H."/>
        </authorList>
    </citation>
    <scope>NUCLEOTIDE SEQUENCE</scope>
    <source>
        <strain evidence="1">9284</strain>
    </source>
</reference>